<keyword evidence="3" id="KW-0378">Hydrolase</keyword>
<organism evidence="6 7">
    <name type="scientific">Penstemon smallii</name>
    <dbReference type="NCBI Taxonomy" id="265156"/>
    <lineage>
        <taxon>Eukaryota</taxon>
        <taxon>Viridiplantae</taxon>
        <taxon>Streptophyta</taxon>
        <taxon>Embryophyta</taxon>
        <taxon>Tracheophyta</taxon>
        <taxon>Spermatophyta</taxon>
        <taxon>Magnoliopsida</taxon>
        <taxon>eudicotyledons</taxon>
        <taxon>Gunneridae</taxon>
        <taxon>Pentapetalae</taxon>
        <taxon>asterids</taxon>
        <taxon>lamiids</taxon>
        <taxon>Lamiales</taxon>
        <taxon>Plantaginaceae</taxon>
        <taxon>Cheloneae</taxon>
        <taxon>Penstemon</taxon>
    </lineage>
</organism>
<dbReference type="PANTHER" id="PTHR22835">
    <property type="entry name" value="ZINC FINGER FYVE DOMAIN CONTAINING PROTEIN"/>
    <property type="match status" value="1"/>
</dbReference>
<accession>A0ABD3RIL9</accession>
<evidence type="ECO:0000256" key="2">
    <source>
        <dbReference type="ARBA" id="ARBA00022729"/>
    </source>
</evidence>
<dbReference type="InterPro" id="IPR008265">
    <property type="entry name" value="Lipase_GDSL_AS"/>
</dbReference>
<evidence type="ECO:0000256" key="5">
    <source>
        <dbReference type="SAM" id="SignalP"/>
    </source>
</evidence>
<evidence type="ECO:0000256" key="1">
    <source>
        <dbReference type="ARBA" id="ARBA00008668"/>
    </source>
</evidence>
<evidence type="ECO:0000256" key="3">
    <source>
        <dbReference type="ARBA" id="ARBA00022801"/>
    </source>
</evidence>
<keyword evidence="2 5" id="KW-0732">Signal</keyword>
<dbReference type="PROSITE" id="PS01098">
    <property type="entry name" value="LIPASE_GDSL_SER"/>
    <property type="match status" value="1"/>
</dbReference>
<dbReference type="Gene3D" id="3.40.50.1110">
    <property type="entry name" value="SGNH hydrolase"/>
    <property type="match status" value="1"/>
</dbReference>
<evidence type="ECO:0000313" key="6">
    <source>
        <dbReference type="EMBL" id="KAL3812838.1"/>
    </source>
</evidence>
<protein>
    <submittedName>
        <fullName evidence="6">Uncharacterized protein</fullName>
    </submittedName>
</protein>
<dbReference type="InterPro" id="IPR036514">
    <property type="entry name" value="SGNH_hydro_sf"/>
</dbReference>
<dbReference type="InterPro" id="IPR001087">
    <property type="entry name" value="GDSL"/>
</dbReference>
<name>A0ABD3RIL9_9LAMI</name>
<gene>
    <name evidence="6" type="ORF">ACJIZ3_014106</name>
</gene>
<dbReference type="PANTHER" id="PTHR22835:SF683">
    <property type="entry name" value="OS05G0506800 PROTEIN"/>
    <property type="match status" value="1"/>
</dbReference>
<dbReference type="Proteomes" id="UP001634393">
    <property type="component" value="Unassembled WGS sequence"/>
</dbReference>
<dbReference type="AlphaFoldDB" id="A0ABD3RIL9"/>
<reference evidence="6 7" key="1">
    <citation type="submission" date="2024-12" db="EMBL/GenBank/DDBJ databases">
        <title>The unique morphological basis and parallel evolutionary history of personate flowers in Penstemon.</title>
        <authorList>
            <person name="Depatie T.H."/>
            <person name="Wessinger C.A."/>
        </authorList>
    </citation>
    <scope>NUCLEOTIDE SEQUENCE [LARGE SCALE GENOMIC DNA]</scope>
    <source>
        <strain evidence="6">WTNN_2</strain>
        <tissue evidence="6">Leaf</tissue>
    </source>
</reference>
<feature type="chain" id="PRO_5044876346" evidence="5">
    <location>
        <begin position="26"/>
        <end position="378"/>
    </location>
</feature>
<dbReference type="Pfam" id="PF00657">
    <property type="entry name" value="Lipase_GDSL"/>
    <property type="match status" value="1"/>
</dbReference>
<dbReference type="GO" id="GO:0016787">
    <property type="term" value="F:hydrolase activity"/>
    <property type="evidence" value="ECO:0007669"/>
    <property type="project" value="UniProtKB-KW"/>
</dbReference>
<proteinExistence type="inferred from homology"/>
<evidence type="ECO:0000313" key="7">
    <source>
        <dbReference type="Proteomes" id="UP001634393"/>
    </source>
</evidence>
<keyword evidence="7" id="KW-1185">Reference proteome</keyword>
<feature type="signal peptide" evidence="5">
    <location>
        <begin position="1"/>
        <end position="25"/>
    </location>
</feature>
<evidence type="ECO:0000256" key="4">
    <source>
        <dbReference type="ARBA" id="ARBA00023180"/>
    </source>
</evidence>
<keyword evidence="4" id="KW-0325">Glycoprotein</keyword>
<sequence>MYVKSLLSKIILFSSTTLLIIFASADNCFNSIIGFGDSLTDTGNDIHFISTYNPPPYFMLPSYGDTFFDRPTGRYSDGRLIIDFIAGDLGLPFVEPFFSEGRNASLESVNFAVAGATALEDSNFTEMNVTLPMSNVSLATQFSWFQQFLSNKYNNSSDYKRYLQTSLVLLGEIGCNDYNHAFLQGKNEAEVRPFVPKIVKIIGEAINELINLGALTLVVPGNFPIGCTATYLTYFANTNEEDYDSTTGCIKWLNRFAEYHNHLLQMELSRIRELHPKTTIIYGDYYNAALNIYRSPETYGFPRRNLKACCGGGGLYNFNNSVPCGHPSSMRCVDPSSYMNWDGMHFTDAAAKWIAKFVLTRVGKICDQPSSHTGVYDH</sequence>
<dbReference type="SUPFAM" id="SSF52266">
    <property type="entry name" value="SGNH hydrolase"/>
    <property type="match status" value="1"/>
</dbReference>
<dbReference type="CDD" id="cd01837">
    <property type="entry name" value="SGNH_plant_lipase_like"/>
    <property type="match status" value="1"/>
</dbReference>
<dbReference type="InterPro" id="IPR035669">
    <property type="entry name" value="SGNH_plant_lipase-like"/>
</dbReference>
<dbReference type="EMBL" id="JBJXBP010000008">
    <property type="protein sequence ID" value="KAL3812838.1"/>
    <property type="molecule type" value="Genomic_DNA"/>
</dbReference>
<comment type="similarity">
    <text evidence="1">Belongs to the 'GDSL' lipolytic enzyme family.</text>
</comment>
<comment type="caution">
    <text evidence="6">The sequence shown here is derived from an EMBL/GenBank/DDBJ whole genome shotgun (WGS) entry which is preliminary data.</text>
</comment>